<feature type="domain" description="Cytidyltransferase-like" evidence="3">
    <location>
        <begin position="156"/>
        <end position="227"/>
    </location>
</feature>
<protein>
    <submittedName>
        <fullName evidence="4">Adenylyltransferase/cytidyltransferase family protein</fullName>
    </submittedName>
</protein>
<dbReference type="EMBL" id="JAAKYA010000076">
    <property type="protein sequence ID" value="NGO39892.1"/>
    <property type="molecule type" value="Genomic_DNA"/>
</dbReference>
<dbReference type="Proteomes" id="UP000477311">
    <property type="component" value="Unassembled WGS sequence"/>
</dbReference>
<sequence>MNAPAPSRQPPPTRTASTHAAAVLVSGPFDDLRSHHVRFLQEAARRGPVTVLLWTDDAIVRFHGQPPRFPFPERLYLLKALRFVHNVVPVANPDHPDPSLLPTGPLLWIEPPFPEHQPPPPKHPNLETFRLAEADLAGFPLPEPLPADPRRKKVVVTGCYDWLHSGHVRFFEEVSALGNLYVVVGNDANVRALKGPGHPLQSQDERRYMVAAIRYVTETFISSGQGWLDADPEIRRLRPEIYAVNEDGDKGGKREYCAQMGIQYVVLKRTPAPGLPARSSTQLRGF</sequence>
<dbReference type="Pfam" id="PF01467">
    <property type="entry name" value="CTP_transf_like"/>
    <property type="match status" value="1"/>
</dbReference>
<dbReference type="NCBIfam" id="TIGR00125">
    <property type="entry name" value="cyt_tran_rel"/>
    <property type="match status" value="1"/>
</dbReference>
<dbReference type="GO" id="GO:0016779">
    <property type="term" value="F:nucleotidyltransferase activity"/>
    <property type="evidence" value="ECO:0007669"/>
    <property type="project" value="UniProtKB-KW"/>
</dbReference>
<dbReference type="AlphaFoldDB" id="A0A6M1RYQ7"/>
<gene>
    <name evidence="4" type="ORF">G4L39_10880</name>
</gene>
<dbReference type="PANTHER" id="PTHR43793">
    <property type="entry name" value="FAD SYNTHASE"/>
    <property type="match status" value="1"/>
</dbReference>
<comment type="caution">
    <text evidence="4">The sequence shown here is derived from an EMBL/GenBank/DDBJ whole genome shotgun (WGS) entry which is preliminary data.</text>
</comment>
<keyword evidence="1 4" id="KW-0808">Transferase</keyword>
<organism evidence="4 5">
    <name type="scientific">Limisphaera ngatamarikiensis</name>
    <dbReference type="NCBI Taxonomy" id="1324935"/>
    <lineage>
        <taxon>Bacteria</taxon>
        <taxon>Pseudomonadati</taxon>
        <taxon>Verrucomicrobiota</taxon>
        <taxon>Verrucomicrobiia</taxon>
        <taxon>Limisphaerales</taxon>
        <taxon>Limisphaeraceae</taxon>
        <taxon>Limisphaera</taxon>
    </lineage>
</organism>
<dbReference type="PANTHER" id="PTHR43793:SF1">
    <property type="entry name" value="FAD SYNTHASE"/>
    <property type="match status" value="1"/>
</dbReference>
<keyword evidence="5" id="KW-1185">Reference proteome</keyword>
<dbReference type="RefSeq" id="WP_165108179.1">
    <property type="nucleotide sequence ID" value="NZ_JAAKYA010000076.1"/>
</dbReference>
<evidence type="ECO:0000259" key="3">
    <source>
        <dbReference type="Pfam" id="PF01467"/>
    </source>
</evidence>
<evidence type="ECO:0000256" key="2">
    <source>
        <dbReference type="ARBA" id="ARBA00022695"/>
    </source>
</evidence>
<dbReference type="InterPro" id="IPR004821">
    <property type="entry name" value="Cyt_trans-like"/>
</dbReference>
<dbReference type="Gene3D" id="3.40.50.620">
    <property type="entry name" value="HUPs"/>
    <property type="match status" value="2"/>
</dbReference>
<keyword evidence="2 4" id="KW-0548">Nucleotidyltransferase</keyword>
<accession>A0A6M1RYQ7</accession>
<dbReference type="InterPro" id="IPR050385">
    <property type="entry name" value="Archaeal_FAD_synthase"/>
</dbReference>
<evidence type="ECO:0000256" key="1">
    <source>
        <dbReference type="ARBA" id="ARBA00022679"/>
    </source>
</evidence>
<dbReference type="InterPro" id="IPR014729">
    <property type="entry name" value="Rossmann-like_a/b/a_fold"/>
</dbReference>
<evidence type="ECO:0000313" key="4">
    <source>
        <dbReference type="EMBL" id="NGO39892.1"/>
    </source>
</evidence>
<name>A0A6M1RYQ7_9BACT</name>
<evidence type="ECO:0000313" key="5">
    <source>
        <dbReference type="Proteomes" id="UP000477311"/>
    </source>
</evidence>
<dbReference type="SUPFAM" id="SSF52374">
    <property type="entry name" value="Nucleotidylyl transferase"/>
    <property type="match status" value="2"/>
</dbReference>
<reference evidence="4 5" key="1">
    <citation type="submission" date="2020-02" db="EMBL/GenBank/DDBJ databases">
        <title>Draft genome sequence of Limisphaera ngatamarikiensis NGM72.4T, a thermophilic Verrucomicrobia grouped in subdivision 3.</title>
        <authorList>
            <person name="Carere C.R."/>
            <person name="Steen J."/>
            <person name="Hugenholtz P."/>
            <person name="Stott M.B."/>
        </authorList>
    </citation>
    <scope>NUCLEOTIDE SEQUENCE [LARGE SCALE GENOMIC DNA]</scope>
    <source>
        <strain evidence="4 5">NGM72.4</strain>
    </source>
</reference>
<proteinExistence type="predicted"/>